<feature type="domain" description="Ubiquitin-like" evidence="2">
    <location>
        <begin position="37"/>
        <end position="114"/>
    </location>
</feature>
<reference evidence="3" key="1">
    <citation type="submission" date="2023-07" db="EMBL/GenBank/DDBJ databases">
        <authorList>
            <consortium name="AG Swart"/>
            <person name="Singh M."/>
            <person name="Singh A."/>
            <person name="Seah K."/>
            <person name="Emmerich C."/>
        </authorList>
    </citation>
    <scope>NUCLEOTIDE SEQUENCE</scope>
    <source>
        <strain evidence="3">DP1</strain>
    </source>
</reference>
<evidence type="ECO:0000313" key="3">
    <source>
        <dbReference type="EMBL" id="CAI2381917.1"/>
    </source>
</evidence>
<dbReference type="InterPro" id="IPR000626">
    <property type="entry name" value="Ubiquitin-like_dom"/>
</dbReference>
<dbReference type="InterPro" id="IPR022617">
    <property type="entry name" value="Rad60/SUMO-like_dom"/>
</dbReference>
<feature type="region of interest" description="Disordered" evidence="1">
    <location>
        <begin position="1"/>
        <end position="37"/>
    </location>
</feature>
<evidence type="ECO:0000313" key="4">
    <source>
        <dbReference type="Proteomes" id="UP001295684"/>
    </source>
</evidence>
<dbReference type="EMBL" id="CAMPGE010024049">
    <property type="protein sequence ID" value="CAI2381917.1"/>
    <property type="molecule type" value="Genomic_DNA"/>
</dbReference>
<dbReference type="PROSITE" id="PS50053">
    <property type="entry name" value="UBIQUITIN_2"/>
    <property type="match status" value="1"/>
</dbReference>
<protein>
    <recommendedName>
        <fullName evidence="2">Ubiquitin-like domain-containing protein</fullName>
    </recommendedName>
</protein>
<dbReference type="AlphaFoldDB" id="A0AAD1Y304"/>
<sequence>MDENPPQNNSTAPTAEETKNNDQNATGATGNGDAGDAHINIKVKNQDGAEIFFKIKKSTNLKKLMDAYCSRQGLMANTCRFIFDGERLRETDTPNSVEMENGDEIDVMVEQTGGFFIQV</sequence>
<evidence type="ECO:0000259" key="2">
    <source>
        <dbReference type="PROSITE" id="PS50053"/>
    </source>
</evidence>
<dbReference type="Proteomes" id="UP001295684">
    <property type="component" value="Unassembled WGS sequence"/>
</dbReference>
<dbReference type="Gene3D" id="3.10.20.90">
    <property type="entry name" value="Phosphatidylinositol 3-kinase Catalytic Subunit, Chain A, domain 1"/>
    <property type="match status" value="1"/>
</dbReference>
<evidence type="ECO:0000256" key="1">
    <source>
        <dbReference type="SAM" id="MobiDB-lite"/>
    </source>
</evidence>
<organism evidence="3 4">
    <name type="scientific">Euplotes crassus</name>
    <dbReference type="NCBI Taxonomy" id="5936"/>
    <lineage>
        <taxon>Eukaryota</taxon>
        <taxon>Sar</taxon>
        <taxon>Alveolata</taxon>
        <taxon>Ciliophora</taxon>
        <taxon>Intramacronucleata</taxon>
        <taxon>Spirotrichea</taxon>
        <taxon>Hypotrichia</taxon>
        <taxon>Euplotida</taxon>
        <taxon>Euplotidae</taxon>
        <taxon>Moneuplotes</taxon>
    </lineage>
</organism>
<dbReference type="PANTHER" id="PTHR10562">
    <property type="entry name" value="SMALL UBIQUITIN-RELATED MODIFIER"/>
    <property type="match status" value="1"/>
</dbReference>
<accession>A0AAD1Y304</accession>
<dbReference type="SUPFAM" id="SSF54236">
    <property type="entry name" value="Ubiquitin-like"/>
    <property type="match status" value="1"/>
</dbReference>
<dbReference type="FunFam" id="3.10.20.90:FF:000202">
    <property type="entry name" value="Small ubiquitin-related modifier I"/>
    <property type="match status" value="1"/>
</dbReference>
<name>A0AAD1Y304_EUPCR</name>
<dbReference type="InterPro" id="IPR029071">
    <property type="entry name" value="Ubiquitin-like_domsf"/>
</dbReference>
<keyword evidence="4" id="KW-1185">Reference proteome</keyword>
<comment type="caution">
    <text evidence="3">The sequence shown here is derived from an EMBL/GenBank/DDBJ whole genome shotgun (WGS) entry which is preliminary data.</text>
</comment>
<proteinExistence type="predicted"/>
<dbReference type="Pfam" id="PF11976">
    <property type="entry name" value="Rad60-SLD"/>
    <property type="match status" value="1"/>
</dbReference>
<gene>
    <name evidence="3" type="ORF">ECRASSUSDP1_LOCUS23383</name>
</gene>
<feature type="compositionally biased region" description="Polar residues" evidence="1">
    <location>
        <begin position="1"/>
        <end position="13"/>
    </location>
</feature>
<dbReference type="SMART" id="SM00213">
    <property type="entry name" value="UBQ"/>
    <property type="match status" value="1"/>
</dbReference>
<dbReference type="CDD" id="cd16116">
    <property type="entry name" value="Ubl_Smt3_like"/>
    <property type="match status" value="1"/>
</dbReference>